<evidence type="ECO:0008006" key="3">
    <source>
        <dbReference type="Google" id="ProtNLM"/>
    </source>
</evidence>
<feature type="non-terminal residue" evidence="1">
    <location>
        <position position="606"/>
    </location>
</feature>
<dbReference type="RefSeq" id="WP_199470474.1">
    <property type="nucleotide sequence ID" value="NZ_JAEMNX010000066.1"/>
</dbReference>
<evidence type="ECO:0000313" key="2">
    <source>
        <dbReference type="Proteomes" id="UP000628710"/>
    </source>
</evidence>
<dbReference type="EMBL" id="JAEMNX010000066">
    <property type="protein sequence ID" value="MBJ7540082.1"/>
    <property type="molecule type" value="Genomic_DNA"/>
</dbReference>
<protein>
    <recommendedName>
        <fullName evidence="3">S-layer family protein</fullName>
    </recommendedName>
</protein>
<sequence length="606" mass="64711">ATGDLTLNATQGDVNNTSGAKISANNTLTINTVADLINTGASIESANDIVISSRDLTNTSNGLIRANDSLTLHWARALKNTTSKIAAKNDIKTSQRSGSLTNHASGIITAQNGTLDLTMGSLTNYGGIGANRVELDTSGVSNSGGSGLIMANSYLDVRSTGNMYNLDGGSLFSLGGGYLQAKGTITNSSADIETRGGDLTIDANRLVNKISSIEVAYRNEGNGQHTENFGELLVSENENYLAYKKIMDDLYYIGDSDDEPPSESYAKYVTEKAEKDYPLSWYYEKVISYTQSTSIPYVLKRSAQGRILSANNIVITGNIENEASIISAVGGLNHYGEVNTPSSIAQQVTTKSGTEFVRQSRSGVCTGTDSADREGAGERCVSRATEYYYENAGSYSDIQSTPVTLINSTFTGNNRVTGKGGSFSSVGTSDTIASLAAQEKASETLGSATDIDFSDPTQAPQAFNDAQIKSRRDAIFDDVFKNLVSSALFNGASPNPNYLVETNPLLTSYENFISSDYLLNKLTSDSVGRDGKAAVRLGDGFLEQQLVRDQILAFTGFQTIPDSISIEDTYATLMNNAVNSYEDLELRSGIALSAAQIAQLQKPIVW</sequence>
<proteinExistence type="predicted"/>
<reference evidence="1" key="1">
    <citation type="submission" date="2020-12" db="EMBL/GenBank/DDBJ databases">
        <title>Marinomonas arctica sp. nov., a psychrotolerant bacterium isolated from the Arctic.</title>
        <authorList>
            <person name="Zhang Y."/>
        </authorList>
    </citation>
    <scope>NUCLEOTIDE SEQUENCE</scope>
    <source>
        <strain evidence="1">C1424</strain>
    </source>
</reference>
<dbReference type="Proteomes" id="UP000628710">
    <property type="component" value="Unassembled WGS sequence"/>
</dbReference>
<organism evidence="1 2">
    <name type="scientific">Marinomonas transparens</name>
    <dbReference type="NCBI Taxonomy" id="2795388"/>
    <lineage>
        <taxon>Bacteria</taxon>
        <taxon>Pseudomonadati</taxon>
        <taxon>Pseudomonadota</taxon>
        <taxon>Gammaproteobacteria</taxon>
        <taxon>Oceanospirillales</taxon>
        <taxon>Oceanospirillaceae</taxon>
        <taxon>Marinomonas</taxon>
    </lineage>
</organism>
<comment type="caution">
    <text evidence="1">The sequence shown here is derived from an EMBL/GenBank/DDBJ whole genome shotgun (WGS) entry which is preliminary data.</text>
</comment>
<name>A0A934N3V8_9GAMM</name>
<evidence type="ECO:0000313" key="1">
    <source>
        <dbReference type="EMBL" id="MBJ7540082.1"/>
    </source>
</evidence>
<feature type="non-terminal residue" evidence="1">
    <location>
        <position position="1"/>
    </location>
</feature>
<dbReference type="AlphaFoldDB" id="A0A934N3V8"/>
<gene>
    <name evidence="1" type="ORF">I8J31_20660</name>
</gene>
<keyword evidence="2" id="KW-1185">Reference proteome</keyword>
<accession>A0A934N3V8</accession>